<keyword evidence="3 6" id="KW-0863">Zinc-finger</keyword>
<dbReference type="Pfam" id="PF00628">
    <property type="entry name" value="PHD"/>
    <property type="match status" value="1"/>
</dbReference>
<dbReference type="SMART" id="SM00249">
    <property type="entry name" value="PHD"/>
    <property type="match status" value="1"/>
</dbReference>
<evidence type="ECO:0000256" key="4">
    <source>
        <dbReference type="ARBA" id="ARBA00022833"/>
    </source>
</evidence>
<feature type="compositionally biased region" description="Basic residues" evidence="7">
    <location>
        <begin position="735"/>
        <end position="748"/>
    </location>
</feature>
<feature type="compositionally biased region" description="Polar residues" evidence="7">
    <location>
        <begin position="522"/>
        <end position="533"/>
    </location>
</feature>
<feature type="compositionally biased region" description="Basic and acidic residues" evidence="7">
    <location>
        <begin position="608"/>
        <end position="620"/>
    </location>
</feature>
<keyword evidence="2" id="KW-0479">Metal-binding</keyword>
<evidence type="ECO:0000256" key="5">
    <source>
        <dbReference type="ARBA" id="ARBA00023242"/>
    </source>
</evidence>
<dbReference type="CDD" id="cd16039">
    <property type="entry name" value="PHD_SPP1"/>
    <property type="match status" value="1"/>
</dbReference>
<dbReference type="Gene3D" id="3.30.40.10">
    <property type="entry name" value="Zinc/RING finger domain, C3HC4 (zinc finger)"/>
    <property type="match status" value="1"/>
</dbReference>
<sequence>MAPGSRKRRAPVDEEDDSPTPAATQTQRNGRRQATPEYDDDGDEAEEQDHSSSSLAQLSKSFVRYALACEYARTSIKRQDVNQKVLGTHSRQFKHVFDAANAQLMDTFGMHMVELPNAEKVTERQKRAAAAAGSQNKASNQWVLQTILPAQFRTPAILSPPDIPTAELESAYVGFYTLVIALITIAGGRLSESRLDRFLRRMNANMSTPIDTTDKTLAKMVKDGYIVKIKESMAGEEQTDYMVGTRGKVEVGRDGVAHLVRTVFGDSVEDLEQRLTRTLALNEQSVSQQRGAGGGEEASTQGMGRRAGRPRRRDGADREDDEFISNNAVAMRPLYAHLRMPPSTIHRRSVLLANAMVKWPSEALLQVSDLCYEPLTSGRGFFTSFAMLSCHRRAPLFGCRRRRLGAGQVERGNWRSQRREAFSTPETTPGPITMARRDGGPSGHMRQFTHTMASINSLLNHEPAPAAHTHAHAHTHVLAQSPREQQQQQQQQQQPPATTARAEDARYALAALAPIEPEPSMEQLQPYSPTTLDQYHHGSHGSKSPEEQRRQSLFARTSPVPILAPIQNLTGVLHARINDGPQQEATMAFGPDLAQLVPPPSRTSNDGEMARDDTQDREPAVVRNEPATSHIRAPEPSSASMAPHALPTTKLPSPQPYIKNEPSGTPRESTPSTNTMAQPAERRRSPAAEPVDADALKALELSKQIDLGLRAKRTGSVAESLASPTEAKPVLPPATKKRPAPSAIKKKGTAALKKPASKKRKLDPEELPDAKARSLTPSARTSKTPAAKISKKGSQRGTPAAESSPAPDNSSQAHASDDEVESSEDNALYCICRKPDNHRWMIGCDGGCEDWFHGSCVDMQQADEDLLDHFICPNCEAATGTQTTWKPMCRRQDCRKPARVSTGKDSKDSKYCSDECGVLFFQEQVKRTAGTKKRSKKTKKKGSKDDEGDADGDEPMFDDDEEPTPLGGVLRSKDLKALVLEAKNVNEFKQLGSGVLSPPQTASPTQNSFNNGNGTEFKLALNLDYTPSEMENLKALNTEKSQLHIRLELLRAREKFVSMVREQAVRYAEREKMKAKDFCGYDSRLAWTDQEFEKWWTTKEGIAAFKSGSLTPDSGAANGVDGDAMDLDTSNGVNGEVKPKGNICMKKRCAKHPQWQKLTIQDARFEEVEVSEAIKEVEKEERQVLERAKRRTEKNKVAAELTGGGEVKEERNREGWVEVVGA</sequence>
<feature type="compositionally biased region" description="Acidic residues" evidence="7">
    <location>
        <begin position="946"/>
        <end position="963"/>
    </location>
</feature>
<comment type="subcellular location">
    <subcellularLocation>
        <location evidence="1">Nucleus</location>
    </subcellularLocation>
</comment>
<dbReference type="Pfam" id="PF01454">
    <property type="entry name" value="MAGE"/>
    <property type="match status" value="1"/>
</dbReference>
<dbReference type="GO" id="GO:0048188">
    <property type="term" value="C:Set1C/COMPASS complex"/>
    <property type="evidence" value="ECO:0007669"/>
    <property type="project" value="InterPro"/>
</dbReference>
<feature type="compositionally biased region" description="Polar residues" evidence="7">
    <location>
        <begin position="662"/>
        <end position="677"/>
    </location>
</feature>
<accession>A0A6A5WNM0</accession>
<gene>
    <name evidence="9" type="ORF">P154DRAFT_562486</name>
</gene>
<evidence type="ECO:0000256" key="3">
    <source>
        <dbReference type="ARBA" id="ARBA00022771"/>
    </source>
</evidence>
<dbReference type="PROSITE" id="PS01359">
    <property type="entry name" value="ZF_PHD_1"/>
    <property type="match status" value="1"/>
</dbReference>
<feature type="region of interest" description="Disordered" evidence="7">
    <location>
        <begin position="467"/>
        <end position="502"/>
    </location>
</feature>
<evidence type="ECO:0000256" key="7">
    <source>
        <dbReference type="SAM" id="MobiDB-lite"/>
    </source>
</evidence>
<feature type="region of interest" description="Disordered" evidence="7">
    <location>
        <begin position="591"/>
        <end position="690"/>
    </location>
</feature>
<feature type="region of interest" description="Disordered" evidence="7">
    <location>
        <begin position="1"/>
        <end position="55"/>
    </location>
</feature>
<evidence type="ECO:0000313" key="10">
    <source>
        <dbReference type="Proteomes" id="UP000799779"/>
    </source>
</evidence>
<dbReference type="Proteomes" id="UP000799779">
    <property type="component" value="Unassembled WGS sequence"/>
</dbReference>
<feature type="domain" description="PHD-type" evidence="8">
    <location>
        <begin position="827"/>
        <end position="878"/>
    </location>
</feature>
<dbReference type="InterPro" id="IPR041898">
    <property type="entry name" value="MAGE_WH1"/>
</dbReference>
<dbReference type="InterPro" id="IPR013083">
    <property type="entry name" value="Znf_RING/FYVE/PHD"/>
</dbReference>
<dbReference type="PROSITE" id="PS50016">
    <property type="entry name" value="ZF_PHD_2"/>
    <property type="match status" value="1"/>
</dbReference>
<protein>
    <submittedName>
        <fullName evidence="9">MAGE-domain-containing protein</fullName>
    </submittedName>
</protein>
<dbReference type="InterPro" id="IPR019787">
    <property type="entry name" value="Znf_PHD-finger"/>
</dbReference>
<dbReference type="SUPFAM" id="SSF57903">
    <property type="entry name" value="FYVE/PHD zinc finger"/>
    <property type="match status" value="1"/>
</dbReference>
<dbReference type="InterPro" id="IPR037869">
    <property type="entry name" value="Spp1/CFP1"/>
</dbReference>
<dbReference type="GO" id="GO:0045893">
    <property type="term" value="P:positive regulation of DNA-templated transcription"/>
    <property type="evidence" value="ECO:0007669"/>
    <property type="project" value="TreeGrafter"/>
</dbReference>
<dbReference type="PANTHER" id="PTHR46174">
    <property type="entry name" value="CXXC-TYPE ZINC FINGER PROTEIN 1"/>
    <property type="match status" value="1"/>
</dbReference>
<evidence type="ECO:0000259" key="8">
    <source>
        <dbReference type="PROSITE" id="PS50016"/>
    </source>
</evidence>
<evidence type="ECO:0000256" key="6">
    <source>
        <dbReference type="PROSITE-ProRule" id="PRU00146"/>
    </source>
</evidence>
<dbReference type="EMBL" id="ML977581">
    <property type="protein sequence ID" value="KAF2001781.1"/>
    <property type="molecule type" value="Genomic_DNA"/>
</dbReference>
<evidence type="ECO:0000256" key="2">
    <source>
        <dbReference type="ARBA" id="ARBA00022723"/>
    </source>
</evidence>
<feature type="region of interest" description="Disordered" evidence="7">
    <location>
        <begin position="715"/>
        <end position="820"/>
    </location>
</feature>
<dbReference type="OrthoDB" id="436852at2759"/>
<evidence type="ECO:0000313" key="9">
    <source>
        <dbReference type="EMBL" id="KAF2001781.1"/>
    </source>
</evidence>
<organism evidence="9 10">
    <name type="scientific">Amniculicola lignicola CBS 123094</name>
    <dbReference type="NCBI Taxonomy" id="1392246"/>
    <lineage>
        <taxon>Eukaryota</taxon>
        <taxon>Fungi</taxon>
        <taxon>Dikarya</taxon>
        <taxon>Ascomycota</taxon>
        <taxon>Pezizomycotina</taxon>
        <taxon>Dothideomycetes</taxon>
        <taxon>Pleosporomycetidae</taxon>
        <taxon>Pleosporales</taxon>
        <taxon>Amniculicolaceae</taxon>
        <taxon>Amniculicola</taxon>
    </lineage>
</organism>
<dbReference type="AlphaFoldDB" id="A0A6A5WNM0"/>
<dbReference type="InterPro" id="IPR011011">
    <property type="entry name" value="Znf_FYVE_PHD"/>
</dbReference>
<feature type="region of interest" description="Disordered" evidence="7">
    <location>
        <begin position="410"/>
        <end position="447"/>
    </location>
</feature>
<reference evidence="9" key="1">
    <citation type="journal article" date="2020" name="Stud. Mycol.">
        <title>101 Dothideomycetes genomes: a test case for predicting lifestyles and emergence of pathogens.</title>
        <authorList>
            <person name="Haridas S."/>
            <person name="Albert R."/>
            <person name="Binder M."/>
            <person name="Bloem J."/>
            <person name="Labutti K."/>
            <person name="Salamov A."/>
            <person name="Andreopoulos B."/>
            <person name="Baker S."/>
            <person name="Barry K."/>
            <person name="Bills G."/>
            <person name="Bluhm B."/>
            <person name="Cannon C."/>
            <person name="Castanera R."/>
            <person name="Culley D."/>
            <person name="Daum C."/>
            <person name="Ezra D."/>
            <person name="Gonzalez J."/>
            <person name="Henrissat B."/>
            <person name="Kuo A."/>
            <person name="Liang C."/>
            <person name="Lipzen A."/>
            <person name="Lutzoni F."/>
            <person name="Magnuson J."/>
            <person name="Mondo S."/>
            <person name="Nolan M."/>
            <person name="Ohm R."/>
            <person name="Pangilinan J."/>
            <person name="Park H.-J."/>
            <person name="Ramirez L."/>
            <person name="Alfaro M."/>
            <person name="Sun H."/>
            <person name="Tritt A."/>
            <person name="Yoshinaga Y."/>
            <person name="Zwiers L.-H."/>
            <person name="Turgeon B."/>
            <person name="Goodwin S."/>
            <person name="Spatafora J."/>
            <person name="Crous P."/>
            <person name="Grigoriev I."/>
        </authorList>
    </citation>
    <scope>NUCLEOTIDE SEQUENCE</scope>
    <source>
        <strain evidence="9">CBS 123094</strain>
    </source>
</reference>
<keyword evidence="5" id="KW-0539">Nucleus</keyword>
<dbReference type="PANTHER" id="PTHR46174:SF1">
    <property type="entry name" value="CXXC-TYPE ZINC FINGER PROTEIN 1"/>
    <property type="match status" value="1"/>
</dbReference>
<dbReference type="InterPro" id="IPR002190">
    <property type="entry name" value="MHD_dom"/>
</dbReference>
<feature type="region of interest" description="Disordered" evidence="7">
    <location>
        <begin position="1201"/>
        <end position="1222"/>
    </location>
</feature>
<feature type="compositionally biased region" description="Polar residues" evidence="7">
    <location>
        <begin position="775"/>
        <end position="784"/>
    </location>
</feature>
<feature type="region of interest" description="Disordered" evidence="7">
    <location>
        <begin position="514"/>
        <end position="553"/>
    </location>
</feature>
<keyword evidence="4" id="KW-0862">Zinc</keyword>
<evidence type="ECO:0000256" key="1">
    <source>
        <dbReference type="ARBA" id="ARBA00004123"/>
    </source>
</evidence>
<dbReference type="GO" id="GO:0008270">
    <property type="term" value="F:zinc ion binding"/>
    <property type="evidence" value="ECO:0007669"/>
    <property type="project" value="UniProtKB-KW"/>
</dbReference>
<dbReference type="InterPro" id="IPR041899">
    <property type="entry name" value="MAGE_WH2"/>
</dbReference>
<dbReference type="Gene3D" id="1.10.10.1200">
    <property type="entry name" value="MAGE homology domain, winged helix WH1 motif"/>
    <property type="match status" value="1"/>
</dbReference>
<feature type="compositionally biased region" description="Low complexity" evidence="7">
    <location>
        <begin position="485"/>
        <end position="494"/>
    </location>
</feature>
<keyword evidence="10" id="KW-1185">Reference proteome</keyword>
<feature type="compositionally biased region" description="Acidic residues" evidence="7">
    <location>
        <begin position="37"/>
        <end position="47"/>
    </location>
</feature>
<dbReference type="Gene3D" id="1.10.10.1210">
    <property type="entry name" value="MAGE homology domain, winged helix WH2 motif"/>
    <property type="match status" value="1"/>
</dbReference>
<feature type="compositionally biased region" description="Basic residues" evidence="7">
    <location>
        <begin position="930"/>
        <end position="942"/>
    </location>
</feature>
<dbReference type="SMART" id="SM01373">
    <property type="entry name" value="MAGE"/>
    <property type="match status" value="1"/>
</dbReference>
<feature type="compositionally biased region" description="Basic and acidic residues" evidence="7">
    <location>
        <begin position="1206"/>
        <end position="1216"/>
    </location>
</feature>
<dbReference type="InterPro" id="IPR019786">
    <property type="entry name" value="Zinc_finger_PHD-type_CS"/>
</dbReference>
<feature type="region of interest" description="Disordered" evidence="7">
    <location>
        <begin position="282"/>
        <end position="323"/>
    </location>
</feature>
<name>A0A6A5WNM0_9PLEO</name>
<feature type="region of interest" description="Disordered" evidence="7">
    <location>
        <begin position="930"/>
        <end position="969"/>
    </location>
</feature>
<proteinExistence type="predicted"/>
<dbReference type="InterPro" id="IPR001965">
    <property type="entry name" value="Znf_PHD"/>
</dbReference>
<feature type="compositionally biased region" description="Basic and acidic residues" evidence="7">
    <location>
        <begin position="762"/>
        <end position="772"/>
    </location>
</feature>